<sequence length="295" mass="33434">ASYLEITLSRLFNVLDLEEAATAIIVHLADFDEEWVLKTAGSLNEGFTNEVEEGDLHVIHAPRELYPLKQANLEAFSLSGFKQKELNVKYTRSVDTSAEQASYVSDGKTHLGVVHRRWVLVAKKDLEAAQRGDCKAIARAPEELEVLDESVRGWEENLDGKWAPATGAKVSELVFEKGVLLKFGDSAKRTWWRTKQNLDYTFLMWYASNMSDYYMQLEDDVHPVPHFAAFVRSALERTLMGKPWVMAAFSNLGFIGKVFNNSHLPSLAQFLLTYSAEAPCDWLVWVWIDAWSPTP</sequence>
<dbReference type="PANTHER" id="PTHR12062:SF33">
    <property type="entry name" value="ALPHA-1,6-MANNOSYL-GLYCOPROTEIN 4-BETA-N-ACETYLGLUCOSAMINYLTRANSFERASE-LIKE"/>
    <property type="match status" value="1"/>
</dbReference>
<dbReference type="AlphaFoldDB" id="A0A812QWK0"/>
<dbReference type="OrthoDB" id="435030at2759"/>
<evidence type="ECO:0000313" key="2">
    <source>
        <dbReference type="EMBL" id="CAE7407834.1"/>
    </source>
</evidence>
<keyword evidence="3" id="KW-1185">Reference proteome</keyword>
<accession>A0A812QWK0</accession>
<dbReference type="EMBL" id="CAJNIZ010018244">
    <property type="protein sequence ID" value="CAE7407834.1"/>
    <property type="molecule type" value="Genomic_DNA"/>
</dbReference>
<name>A0A812QWK0_SYMPI</name>
<reference evidence="2" key="1">
    <citation type="submission" date="2021-02" db="EMBL/GenBank/DDBJ databases">
        <authorList>
            <person name="Dougan E. K."/>
            <person name="Rhodes N."/>
            <person name="Thang M."/>
            <person name="Chan C."/>
        </authorList>
    </citation>
    <scope>NUCLEOTIDE SEQUENCE</scope>
</reference>
<dbReference type="Proteomes" id="UP000649617">
    <property type="component" value="Unassembled WGS sequence"/>
</dbReference>
<dbReference type="InterPro" id="IPR057279">
    <property type="entry name" value="MGAT4"/>
</dbReference>
<dbReference type="InterPro" id="IPR006759">
    <property type="entry name" value="Glyco_transf_54"/>
</dbReference>
<proteinExistence type="predicted"/>
<evidence type="ECO:0000313" key="3">
    <source>
        <dbReference type="Proteomes" id="UP000649617"/>
    </source>
</evidence>
<feature type="non-terminal residue" evidence="2">
    <location>
        <position position="1"/>
    </location>
</feature>
<dbReference type="GO" id="GO:0006487">
    <property type="term" value="P:protein N-linked glycosylation"/>
    <property type="evidence" value="ECO:0007669"/>
    <property type="project" value="TreeGrafter"/>
</dbReference>
<comment type="caution">
    <text evidence="2">The sequence shown here is derived from an EMBL/GenBank/DDBJ whole genome shotgun (WGS) entry which is preliminary data.</text>
</comment>
<feature type="non-terminal residue" evidence="2">
    <location>
        <position position="295"/>
    </location>
</feature>
<protein>
    <submittedName>
        <fullName evidence="2">Mgat4b protein</fullName>
    </submittedName>
</protein>
<dbReference type="PANTHER" id="PTHR12062">
    <property type="entry name" value="N-ACETYLGLUCOSAMINYLTRANSFERASE VI"/>
    <property type="match status" value="1"/>
</dbReference>
<dbReference type="Pfam" id="PF04666">
    <property type="entry name" value="MGAT4_cons"/>
    <property type="match status" value="1"/>
</dbReference>
<evidence type="ECO:0000259" key="1">
    <source>
        <dbReference type="Pfam" id="PF04666"/>
    </source>
</evidence>
<dbReference type="GO" id="GO:0008375">
    <property type="term" value="F:acetylglucosaminyltransferase activity"/>
    <property type="evidence" value="ECO:0007669"/>
    <property type="project" value="TreeGrafter"/>
</dbReference>
<organism evidence="2 3">
    <name type="scientific">Symbiodinium pilosum</name>
    <name type="common">Dinoflagellate</name>
    <dbReference type="NCBI Taxonomy" id="2952"/>
    <lineage>
        <taxon>Eukaryota</taxon>
        <taxon>Sar</taxon>
        <taxon>Alveolata</taxon>
        <taxon>Dinophyceae</taxon>
        <taxon>Suessiales</taxon>
        <taxon>Symbiodiniaceae</taxon>
        <taxon>Symbiodinium</taxon>
    </lineage>
</organism>
<gene>
    <name evidence="2" type="primary">mgat4b</name>
    <name evidence="2" type="ORF">SPIL2461_LOCUS10062</name>
</gene>
<feature type="domain" description="MGAT4 conserved region" evidence="1">
    <location>
        <begin position="182"/>
        <end position="284"/>
    </location>
</feature>